<dbReference type="PANTHER" id="PTHR11102">
    <property type="entry name" value="SEL-1-LIKE PROTEIN"/>
    <property type="match status" value="1"/>
</dbReference>
<evidence type="ECO:0000313" key="3">
    <source>
        <dbReference type="EMBL" id="QJP98918.1"/>
    </source>
</evidence>
<keyword evidence="1" id="KW-0472">Membrane</keyword>
<protein>
    <submittedName>
        <fullName evidence="3">Sel1 repeat family protein</fullName>
    </submittedName>
</protein>
<dbReference type="EMBL" id="CP008956">
    <property type="protein sequence ID" value="QJP98918.1"/>
    <property type="molecule type" value="Genomic_DNA"/>
</dbReference>
<dbReference type="InterPro" id="IPR011990">
    <property type="entry name" value="TPR-like_helical_dom_sf"/>
</dbReference>
<sequence>MQKILSAKIGLVLLSSIAFILLISTFMHNLPRNMSLKAFDPHRKEFPCTYEKHSEPPLHEEAEAWFREGLAVTTFDLWPDDRDYAKAAKLWSKSAEEKHWQAMLNLASLYIHGKGVSKDTERAVVLVEEVMKMGIPRAFDFMGTLHMNGTGVRQDATRAYAFWSLAAEMGSADAQTYLGERLNATRDAPARGTWGNKAIAYKLLECGYAQENGGAAATLGLSRGLDGRQQQALNILHDGVKFGSENSAIFLAVSFETGDATAQYQVDKDRGERYAAISDMLHLNPDLRLPNLDKVLPLPPAILPYWDGDKQSLIDGAKPVKVVSSDIDKPSPASLRQGRAHIPEGLVLPEEPQGGHLIQHEHTDVTISGYWIAQLRDPREPRLVAWNAAQIPMRYERGESFEPSRVGLDASDGVLRFHYLGTPVPQGAAAKHRPDWRVPQGVLREVPVPSRDLRSTGLLPAPATGIWHGSIDPAHPLAKVFNQWTRQAYVEEGQAFPDPRDRGLDISPKDIEWQWLDQANQPLPSGRKDITIRNFIPADTAGNRS</sequence>
<reference evidence="3 4" key="1">
    <citation type="journal article" date="2012" name="J. Bacteriol.">
        <title>Genome sequence of the pathogenic Herbaspirillum seropedicae strain Os34, isolated from rice roots.</title>
        <authorList>
            <person name="Ye W."/>
            <person name="Ye S."/>
            <person name="Liu J."/>
            <person name="Chang S."/>
            <person name="Chen M."/>
            <person name="Zhu B."/>
            <person name="Guo L."/>
            <person name="An Q."/>
        </authorList>
    </citation>
    <scope>NUCLEOTIDE SEQUENCE [LARGE SCALE GENOMIC DNA]</scope>
    <source>
        <strain evidence="3 4">Os34</strain>
    </source>
</reference>
<feature type="domain" description="DUF6396" evidence="2">
    <location>
        <begin position="248"/>
        <end position="309"/>
    </location>
</feature>
<dbReference type="Gene3D" id="1.25.40.10">
    <property type="entry name" value="Tetratricopeptide repeat domain"/>
    <property type="match status" value="1"/>
</dbReference>
<evidence type="ECO:0000259" key="2">
    <source>
        <dbReference type="Pfam" id="PF19933"/>
    </source>
</evidence>
<dbReference type="InterPro" id="IPR050767">
    <property type="entry name" value="Sel1_AlgK"/>
</dbReference>
<dbReference type="Pfam" id="PF08238">
    <property type="entry name" value="Sel1"/>
    <property type="match status" value="3"/>
</dbReference>
<dbReference type="SUPFAM" id="SSF81901">
    <property type="entry name" value="HCP-like"/>
    <property type="match status" value="1"/>
</dbReference>
<dbReference type="PANTHER" id="PTHR11102:SF160">
    <property type="entry name" value="ERAD-ASSOCIATED E3 UBIQUITIN-PROTEIN LIGASE COMPONENT HRD3"/>
    <property type="match status" value="1"/>
</dbReference>
<dbReference type="Proteomes" id="UP000501648">
    <property type="component" value="Chromosome"/>
</dbReference>
<dbReference type="InterPro" id="IPR045653">
    <property type="entry name" value="DUF6396"/>
</dbReference>
<dbReference type="InterPro" id="IPR006597">
    <property type="entry name" value="Sel1-like"/>
</dbReference>
<gene>
    <name evidence="3" type="ORF">C798_01340</name>
</gene>
<accession>A0A6M3ZJR7</accession>
<organism evidence="3 4">
    <name type="scientific">Herbaspirillum rubrisubalbicans Os34</name>
    <dbReference type="NCBI Taxonomy" id="1235827"/>
    <lineage>
        <taxon>Bacteria</taxon>
        <taxon>Pseudomonadati</taxon>
        <taxon>Pseudomonadota</taxon>
        <taxon>Betaproteobacteria</taxon>
        <taxon>Burkholderiales</taxon>
        <taxon>Oxalobacteraceae</taxon>
        <taxon>Herbaspirillum</taxon>
    </lineage>
</organism>
<feature type="transmembrane region" description="Helical" evidence="1">
    <location>
        <begin position="9"/>
        <end position="27"/>
    </location>
</feature>
<dbReference type="SMART" id="SM00671">
    <property type="entry name" value="SEL1"/>
    <property type="match status" value="3"/>
</dbReference>
<keyword evidence="1" id="KW-0812">Transmembrane</keyword>
<evidence type="ECO:0000256" key="1">
    <source>
        <dbReference type="SAM" id="Phobius"/>
    </source>
</evidence>
<evidence type="ECO:0000313" key="4">
    <source>
        <dbReference type="Proteomes" id="UP000501648"/>
    </source>
</evidence>
<dbReference type="RefSeq" id="WP_017451853.1">
    <property type="nucleotide sequence ID" value="NZ_CP008956.1"/>
</dbReference>
<proteinExistence type="predicted"/>
<dbReference type="AlphaFoldDB" id="A0A6M3ZJR7"/>
<keyword evidence="1" id="KW-1133">Transmembrane helix</keyword>
<name>A0A6M3ZJR7_9BURK</name>
<dbReference type="Pfam" id="PF19933">
    <property type="entry name" value="DUF6396"/>
    <property type="match status" value="1"/>
</dbReference>